<protein>
    <submittedName>
        <fullName evidence="1">Uncharacterized protein</fullName>
    </submittedName>
</protein>
<dbReference type="Proteomes" id="UP000233837">
    <property type="component" value="Unassembled WGS sequence"/>
</dbReference>
<gene>
    <name evidence="1" type="ORF">MA16_Dca013879</name>
</gene>
<evidence type="ECO:0000313" key="2">
    <source>
        <dbReference type="Proteomes" id="UP000233837"/>
    </source>
</evidence>
<evidence type="ECO:0000313" key="1">
    <source>
        <dbReference type="EMBL" id="PKU73423.1"/>
    </source>
</evidence>
<dbReference type="AlphaFoldDB" id="A0A2I0WCQ2"/>
<reference evidence="1 2" key="1">
    <citation type="journal article" date="2016" name="Sci. Rep.">
        <title>The Dendrobium catenatum Lindl. genome sequence provides insights into polysaccharide synthase, floral development and adaptive evolution.</title>
        <authorList>
            <person name="Zhang G.Q."/>
            <person name="Xu Q."/>
            <person name="Bian C."/>
            <person name="Tsai W.C."/>
            <person name="Yeh C.M."/>
            <person name="Liu K.W."/>
            <person name="Yoshida K."/>
            <person name="Zhang L.S."/>
            <person name="Chang S.B."/>
            <person name="Chen F."/>
            <person name="Shi Y."/>
            <person name="Su Y.Y."/>
            <person name="Zhang Y.Q."/>
            <person name="Chen L.J."/>
            <person name="Yin Y."/>
            <person name="Lin M."/>
            <person name="Huang H."/>
            <person name="Deng H."/>
            <person name="Wang Z.W."/>
            <person name="Zhu S.L."/>
            <person name="Zhao X."/>
            <person name="Deng C."/>
            <person name="Niu S.C."/>
            <person name="Huang J."/>
            <person name="Wang M."/>
            <person name="Liu G.H."/>
            <person name="Yang H.J."/>
            <person name="Xiao X.J."/>
            <person name="Hsiao Y.Y."/>
            <person name="Wu W.L."/>
            <person name="Chen Y.Y."/>
            <person name="Mitsuda N."/>
            <person name="Ohme-Takagi M."/>
            <person name="Luo Y.B."/>
            <person name="Van de Peer Y."/>
            <person name="Liu Z.J."/>
        </authorList>
    </citation>
    <scope>NUCLEOTIDE SEQUENCE [LARGE SCALE GENOMIC DNA]</scope>
    <source>
        <tissue evidence="1">The whole plant</tissue>
    </source>
</reference>
<name>A0A2I0WCQ2_9ASPA</name>
<organism evidence="1 2">
    <name type="scientific">Dendrobium catenatum</name>
    <dbReference type="NCBI Taxonomy" id="906689"/>
    <lineage>
        <taxon>Eukaryota</taxon>
        <taxon>Viridiplantae</taxon>
        <taxon>Streptophyta</taxon>
        <taxon>Embryophyta</taxon>
        <taxon>Tracheophyta</taxon>
        <taxon>Spermatophyta</taxon>
        <taxon>Magnoliopsida</taxon>
        <taxon>Liliopsida</taxon>
        <taxon>Asparagales</taxon>
        <taxon>Orchidaceae</taxon>
        <taxon>Epidendroideae</taxon>
        <taxon>Malaxideae</taxon>
        <taxon>Dendrobiinae</taxon>
        <taxon>Dendrobium</taxon>
    </lineage>
</organism>
<proteinExistence type="predicted"/>
<accession>A0A2I0WCQ2</accession>
<dbReference type="EMBL" id="KZ502744">
    <property type="protein sequence ID" value="PKU73423.1"/>
    <property type="molecule type" value="Genomic_DNA"/>
</dbReference>
<reference evidence="1 2" key="2">
    <citation type="journal article" date="2017" name="Nature">
        <title>The Apostasia genome and the evolution of orchids.</title>
        <authorList>
            <person name="Zhang G.Q."/>
            <person name="Liu K.W."/>
            <person name="Li Z."/>
            <person name="Lohaus R."/>
            <person name="Hsiao Y.Y."/>
            <person name="Niu S.C."/>
            <person name="Wang J.Y."/>
            <person name="Lin Y.C."/>
            <person name="Xu Q."/>
            <person name="Chen L.J."/>
            <person name="Yoshida K."/>
            <person name="Fujiwara S."/>
            <person name="Wang Z.W."/>
            <person name="Zhang Y.Q."/>
            <person name="Mitsuda N."/>
            <person name="Wang M."/>
            <person name="Liu G.H."/>
            <person name="Pecoraro L."/>
            <person name="Huang H.X."/>
            <person name="Xiao X.J."/>
            <person name="Lin M."/>
            <person name="Wu X.Y."/>
            <person name="Wu W.L."/>
            <person name="Chen Y.Y."/>
            <person name="Chang S.B."/>
            <person name="Sakamoto S."/>
            <person name="Ohme-Takagi M."/>
            <person name="Yagi M."/>
            <person name="Zeng S.J."/>
            <person name="Shen C.Y."/>
            <person name="Yeh C.M."/>
            <person name="Luo Y.B."/>
            <person name="Tsai W.C."/>
            <person name="Van de Peer Y."/>
            <person name="Liu Z.J."/>
        </authorList>
    </citation>
    <scope>NUCLEOTIDE SEQUENCE [LARGE SCALE GENOMIC DNA]</scope>
    <source>
        <tissue evidence="1">The whole plant</tissue>
    </source>
</reference>
<sequence>MLVVNSSDKAQPIQCSQVVQCNVTEGFDPKFVISGDEGNVTHGDREIISLHTHRGREVRTLQL</sequence>
<keyword evidence="2" id="KW-1185">Reference proteome</keyword>